<gene>
    <name evidence="4" type="ORF">ACFQDO_16390</name>
</gene>
<keyword evidence="3" id="KW-0460">Magnesium</keyword>
<dbReference type="Proteomes" id="UP001596189">
    <property type="component" value="Unassembled WGS sequence"/>
</dbReference>
<dbReference type="Gene3D" id="3.40.50.1000">
    <property type="entry name" value="HAD superfamily/HAD-like"/>
    <property type="match status" value="1"/>
</dbReference>
<evidence type="ECO:0000256" key="3">
    <source>
        <dbReference type="ARBA" id="ARBA00022842"/>
    </source>
</evidence>
<dbReference type="Gene3D" id="1.20.120.1600">
    <property type="match status" value="1"/>
</dbReference>
<dbReference type="InterPro" id="IPR036412">
    <property type="entry name" value="HAD-like_sf"/>
</dbReference>
<proteinExistence type="predicted"/>
<dbReference type="EC" id="3.1.3.-" evidence="4"/>
<dbReference type="PANTHER" id="PTHR46470">
    <property type="entry name" value="N-ACYLNEURAMINATE-9-PHOSPHATASE"/>
    <property type="match status" value="1"/>
</dbReference>
<evidence type="ECO:0000313" key="4">
    <source>
        <dbReference type="EMBL" id="MFC6008713.1"/>
    </source>
</evidence>
<reference evidence="5" key="1">
    <citation type="journal article" date="2019" name="Int. J. Syst. Evol. Microbiol.">
        <title>The Global Catalogue of Microorganisms (GCM) 10K type strain sequencing project: providing services to taxonomists for standard genome sequencing and annotation.</title>
        <authorList>
            <consortium name="The Broad Institute Genomics Platform"/>
            <consortium name="The Broad Institute Genome Sequencing Center for Infectious Disease"/>
            <person name="Wu L."/>
            <person name="Ma J."/>
        </authorList>
    </citation>
    <scope>NUCLEOTIDE SEQUENCE [LARGE SCALE GENOMIC DNA]</scope>
    <source>
        <strain evidence="5">KACC 14249</strain>
    </source>
</reference>
<dbReference type="InterPro" id="IPR023214">
    <property type="entry name" value="HAD_sf"/>
</dbReference>
<dbReference type="SUPFAM" id="SSF56784">
    <property type="entry name" value="HAD-like"/>
    <property type="match status" value="1"/>
</dbReference>
<dbReference type="SFLD" id="SFLDG01129">
    <property type="entry name" value="C1.5:_HAD__Beta-PGM__Phosphata"/>
    <property type="match status" value="1"/>
</dbReference>
<keyword evidence="5" id="KW-1185">Reference proteome</keyword>
<organism evidence="4 5">
    <name type="scientific">Angustibacter luteus</name>
    <dbReference type="NCBI Taxonomy" id="658456"/>
    <lineage>
        <taxon>Bacteria</taxon>
        <taxon>Bacillati</taxon>
        <taxon>Actinomycetota</taxon>
        <taxon>Actinomycetes</taxon>
        <taxon>Kineosporiales</taxon>
        <taxon>Kineosporiaceae</taxon>
    </lineage>
</organism>
<name>A0ABW1JIZ1_9ACTN</name>
<dbReference type="Pfam" id="PF00702">
    <property type="entry name" value="Hydrolase"/>
    <property type="match status" value="1"/>
</dbReference>
<evidence type="ECO:0000256" key="1">
    <source>
        <dbReference type="ARBA" id="ARBA00001946"/>
    </source>
</evidence>
<comment type="cofactor">
    <cofactor evidence="1">
        <name>Mg(2+)</name>
        <dbReference type="ChEBI" id="CHEBI:18420"/>
    </cofactor>
</comment>
<evidence type="ECO:0000313" key="5">
    <source>
        <dbReference type="Proteomes" id="UP001596189"/>
    </source>
</evidence>
<keyword evidence="2 4" id="KW-0378">Hydrolase</keyword>
<dbReference type="InterPro" id="IPR051400">
    <property type="entry name" value="HAD-like_hydrolase"/>
</dbReference>
<dbReference type="EMBL" id="JBHSRD010000006">
    <property type="protein sequence ID" value="MFC6008713.1"/>
    <property type="molecule type" value="Genomic_DNA"/>
</dbReference>
<sequence length="259" mass="27607">MSALRAGLDGVLLDIDDTLVDTHASFRAGMAAVASDYLPHLQDDGPQLALAHWHADERGFYPRFVAGDIDFLQQRRLRAEAMQQDLGGPALDDASFERWNAIYDSAFRQAWVALPGAVELLHALTASGVPFGAVTNHVVGYQRDKLERTGLSQLRIVVGTDTLGVGKPERAVFRHACALIGCEPDRTVYVGNDLAVDAEGALDAGLQAVWLDRGIDHRGAGSTVAPPPAAGVSVLHDLGELFRWLGLAAADLGPGAADR</sequence>
<dbReference type="GO" id="GO:0016787">
    <property type="term" value="F:hydrolase activity"/>
    <property type="evidence" value="ECO:0007669"/>
    <property type="project" value="UniProtKB-KW"/>
</dbReference>
<dbReference type="SFLD" id="SFLDS00003">
    <property type="entry name" value="Haloacid_Dehalogenase"/>
    <property type="match status" value="1"/>
</dbReference>
<dbReference type="InterPro" id="IPR006439">
    <property type="entry name" value="HAD-SF_hydro_IA"/>
</dbReference>
<evidence type="ECO:0000256" key="2">
    <source>
        <dbReference type="ARBA" id="ARBA00022801"/>
    </source>
</evidence>
<dbReference type="RefSeq" id="WP_345714660.1">
    <property type="nucleotide sequence ID" value="NZ_BAABFP010000002.1"/>
</dbReference>
<accession>A0ABW1JIZ1</accession>
<comment type="caution">
    <text evidence="4">The sequence shown here is derived from an EMBL/GenBank/DDBJ whole genome shotgun (WGS) entry which is preliminary data.</text>
</comment>
<dbReference type="PANTHER" id="PTHR46470:SF4">
    <property type="entry name" value="5-AMINO-6-(5-PHOSPHO-D-RIBITYLAMINO)URACIL PHOSPHATASE YIGB"/>
    <property type="match status" value="1"/>
</dbReference>
<protein>
    <submittedName>
        <fullName evidence="4">HAD family hydrolase</fullName>
        <ecNumber evidence="4">3.1.3.-</ecNumber>
    </submittedName>
</protein>
<dbReference type="NCBIfam" id="TIGR01549">
    <property type="entry name" value="HAD-SF-IA-v1"/>
    <property type="match status" value="1"/>
</dbReference>